<feature type="domain" description="Protein kinase" evidence="7">
    <location>
        <begin position="1"/>
        <end position="134"/>
    </location>
</feature>
<dbReference type="SUPFAM" id="SSF56112">
    <property type="entry name" value="Protein kinase-like (PK-like)"/>
    <property type="match status" value="1"/>
</dbReference>
<dbReference type="InterPro" id="IPR000719">
    <property type="entry name" value="Prot_kinase_dom"/>
</dbReference>
<dbReference type="Gene3D" id="3.30.200.20">
    <property type="entry name" value="Phosphorylase Kinase, domain 1"/>
    <property type="match status" value="1"/>
</dbReference>
<evidence type="ECO:0000256" key="4">
    <source>
        <dbReference type="ARBA" id="ARBA00022741"/>
    </source>
</evidence>
<comment type="similarity">
    <text evidence="1">Belongs to the protein kinase superfamily. CAMK Ser/Thr protein kinase family. CaMK subfamily.</text>
</comment>
<dbReference type="Gramene" id="fgenesh1_pg.C_scaffold_8000680">
    <property type="protein sequence ID" value="fgenesh1_pg.C_scaffold_8000680"/>
    <property type="gene ID" value="fgenesh1_pg.C_scaffold_8000680"/>
</dbReference>
<evidence type="ECO:0000313" key="8">
    <source>
        <dbReference type="EMBL" id="EFH40045.1"/>
    </source>
</evidence>
<protein>
    <recommendedName>
        <fullName evidence="7">Protein kinase domain-containing protein</fullName>
    </recommendedName>
</protein>
<name>D7MSS3_ARALL</name>
<dbReference type="Gene3D" id="1.10.510.10">
    <property type="entry name" value="Transferase(Phosphotransferase) domain 1"/>
    <property type="match status" value="1"/>
</dbReference>
<evidence type="ECO:0000259" key="7">
    <source>
        <dbReference type="SMART" id="SM00220"/>
    </source>
</evidence>
<keyword evidence="6" id="KW-0067">ATP-binding</keyword>
<evidence type="ECO:0000256" key="1">
    <source>
        <dbReference type="ARBA" id="ARBA00005354"/>
    </source>
</evidence>
<sequence length="160" mass="18435">MQYLSGQPNIVEIKGAYEYRQSVHLVMELCAGGELFDRIIAQGLLSMFGSRQYGAGVDVWAAGCIFAELLLRRPFLPGSTEIDQLRKIFQAFGTPVPSQWYDMIYLPDYMEFLCLVWYLEPQTIRPGETEIEFAERVRDMISLRAGLKKVPWDGYCHYSF</sequence>
<keyword evidence="9" id="KW-1185">Reference proteome</keyword>
<dbReference type="HOGENOM" id="CLU_1671722_0_0_1"/>
<dbReference type="eggNOG" id="KOG0659">
    <property type="taxonomic scope" value="Eukaryota"/>
</dbReference>
<dbReference type="GO" id="GO:0004674">
    <property type="term" value="F:protein serine/threonine kinase activity"/>
    <property type="evidence" value="ECO:0007669"/>
    <property type="project" value="UniProtKB-KW"/>
</dbReference>
<reference evidence="9" key="1">
    <citation type="journal article" date="2011" name="Nat. Genet.">
        <title>The Arabidopsis lyrata genome sequence and the basis of rapid genome size change.</title>
        <authorList>
            <person name="Hu T.T."/>
            <person name="Pattyn P."/>
            <person name="Bakker E.G."/>
            <person name="Cao J."/>
            <person name="Cheng J.-F."/>
            <person name="Clark R.M."/>
            <person name="Fahlgren N."/>
            <person name="Fawcett J.A."/>
            <person name="Grimwood J."/>
            <person name="Gundlach H."/>
            <person name="Haberer G."/>
            <person name="Hollister J.D."/>
            <person name="Ossowski S."/>
            <person name="Ottilar R.P."/>
            <person name="Salamov A.A."/>
            <person name="Schneeberger K."/>
            <person name="Spannagl M."/>
            <person name="Wang X."/>
            <person name="Yang L."/>
            <person name="Nasrallah M.E."/>
            <person name="Bergelson J."/>
            <person name="Carrington J.C."/>
            <person name="Gaut B.S."/>
            <person name="Schmutz J."/>
            <person name="Mayer K.F.X."/>
            <person name="Van de Peer Y."/>
            <person name="Grigoriev I.V."/>
            <person name="Nordborg M."/>
            <person name="Weigel D."/>
            <person name="Guo Y.-L."/>
        </authorList>
    </citation>
    <scope>NUCLEOTIDE SEQUENCE [LARGE SCALE GENOMIC DNA]</scope>
    <source>
        <strain evidence="9">cv. MN47</strain>
    </source>
</reference>
<evidence type="ECO:0000256" key="2">
    <source>
        <dbReference type="ARBA" id="ARBA00022527"/>
    </source>
</evidence>
<evidence type="ECO:0000256" key="6">
    <source>
        <dbReference type="ARBA" id="ARBA00022840"/>
    </source>
</evidence>
<dbReference type="GO" id="GO:0005524">
    <property type="term" value="F:ATP binding"/>
    <property type="evidence" value="ECO:0007669"/>
    <property type="project" value="UniProtKB-KW"/>
</dbReference>
<gene>
    <name evidence="8" type="ORF">ARALYDRAFT_356893</name>
</gene>
<dbReference type="eggNOG" id="KOG0032">
    <property type="taxonomic scope" value="Eukaryota"/>
</dbReference>
<keyword evidence="3" id="KW-0808">Transferase</keyword>
<evidence type="ECO:0000256" key="3">
    <source>
        <dbReference type="ARBA" id="ARBA00022679"/>
    </source>
</evidence>
<keyword evidence="4" id="KW-0547">Nucleotide-binding</keyword>
<dbReference type="AlphaFoldDB" id="D7MSS3"/>
<proteinExistence type="inferred from homology"/>
<dbReference type="InterPro" id="IPR050205">
    <property type="entry name" value="CDPK_Ser/Thr_kinases"/>
</dbReference>
<keyword evidence="2" id="KW-0723">Serine/threonine-protein kinase</keyword>
<evidence type="ECO:0000256" key="5">
    <source>
        <dbReference type="ARBA" id="ARBA00022777"/>
    </source>
</evidence>
<dbReference type="Proteomes" id="UP000008694">
    <property type="component" value="Unassembled WGS sequence"/>
</dbReference>
<dbReference type="PANTHER" id="PTHR24349">
    <property type="entry name" value="SERINE/THREONINE-PROTEIN KINASE"/>
    <property type="match status" value="1"/>
</dbReference>
<accession>D7MSS3</accession>
<dbReference type="SMART" id="SM00220">
    <property type="entry name" value="S_TKc"/>
    <property type="match status" value="1"/>
</dbReference>
<evidence type="ECO:0000313" key="9">
    <source>
        <dbReference type="Proteomes" id="UP000008694"/>
    </source>
</evidence>
<dbReference type="EMBL" id="GL348720">
    <property type="protein sequence ID" value="EFH40045.1"/>
    <property type="molecule type" value="Genomic_DNA"/>
</dbReference>
<dbReference type="STRING" id="81972.D7MSS3"/>
<keyword evidence="5" id="KW-0418">Kinase</keyword>
<dbReference type="eggNOG" id="KOG2898">
    <property type="taxonomic scope" value="Eukaryota"/>
</dbReference>
<organism evidence="9">
    <name type="scientific">Arabidopsis lyrata subsp. lyrata</name>
    <name type="common">Lyre-leaved rock-cress</name>
    <dbReference type="NCBI Taxonomy" id="81972"/>
    <lineage>
        <taxon>Eukaryota</taxon>
        <taxon>Viridiplantae</taxon>
        <taxon>Streptophyta</taxon>
        <taxon>Embryophyta</taxon>
        <taxon>Tracheophyta</taxon>
        <taxon>Spermatophyta</taxon>
        <taxon>Magnoliopsida</taxon>
        <taxon>eudicotyledons</taxon>
        <taxon>Gunneridae</taxon>
        <taxon>Pentapetalae</taxon>
        <taxon>rosids</taxon>
        <taxon>malvids</taxon>
        <taxon>Brassicales</taxon>
        <taxon>Brassicaceae</taxon>
        <taxon>Camelineae</taxon>
        <taxon>Arabidopsis</taxon>
    </lineage>
</organism>
<dbReference type="InterPro" id="IPR011009">
    <property type="entry name" value="Kinase-like_dom_sf"/>
</dbReference>